<evidence type="ECO:0000256" key="1">
    <source>
        <dbReference type="SAM" id="MobiDB-lite"/>
    </source>
</evidence>
<feature type="region of interest" description="Disordered" evidence="1">
    <location>
        <begin position="96"/>
        <end position="120"/>
    </location>
</feature>
<feature type="transmembrane region" description="Helical" evidence="2">
    <location>
        <begin position="61"/>
        <end position="87"/>
    </location>
</feature>
<protein>
    <submittedName>
        <fullName evidence="3">Uncharacterized protein</fullName>
    </submittedName>
</protein>
<evidence type="ECO:0000313" key="3">
    <source>
        <dbReference type="EMBL" id="KAJ4441629.1"/>
    </source>
</evidence>
<comment type="caution">
    <text evidence="3">The sequence shown here is derived from an EMBL/GenBank/DDBJ whole genome shotgun (WGS) entry which is preliminary data.</text>
</comment>
<proteinExistence type="predicted"/>
<feature type="compositionally biased region" description="Low complexity" evidence="1">
    <location>
        <begin position="96"/>
        <end position="107"/>
    </location>
</feature>
<reference evidence="3 4" key="1">
    <citation type="journal article" date="2022" name="Allergy">
        <title>Genome assembly and annotation of Periplaneta americana reveal a comprehensive cockroach allergen profile.</title>
        <authorList>
            <person name="Wang L."/>
            <person name="Xiong Q."/>
            <person name="Saelim N."/>
            <person name="Wang L."/>
            <person name="Nong W."/>
            <person name="Wan A.T."/>
            <person name="Shi M."/>
            <person name="Liu X."/>
            <person name="Cao Q."/>
            <person name="Hui J.H.L."/>
            <person name="Sookrung N."/>
            <person name="Leung T.F."/>
            <person name="Tungtrongchitr A."/>
            <person name="Tsui S.K.W."/>
        </authorList>
    </citation>
    <scope>NUCLEOTIDE SEQUENCE [LARGE SCALE GENOMIC DNA]</scope>
    <source>
        <strain evidence="3">PWHHKU_190912</strain>
    </source>
</reference>
<dbReference type="Proteomes" id="UP001148838">
    <property type="component" value="Unassembled WGS sequence"/>
</dbReference>
<keyword evidence="2" id="KW-0472">Membrane</keyword>
<evidence type="ECO:0000256" key="2">
    <source>
        <dbReference type="SAM" id="Phobius"/>
    </source>
</evidence>
<accession>A0ABQ8T551</accession>
<name>A0ABQ8T551_PERAM</name>
<keyword evidence="2" id="KW-1133">Transmembrane helix</keyword>
<evidence type="ECO:0000313" key="4">
    <source>
        <dbReference type="Proteomes" id="UP001148838"/>
    </source>
</evidence>
<keyword evidence="4" id="KW-1185">Reference proteome</keyword>
<organism evidence="3 4">
    <name type="scientific">Periplaneta americana</name>
    <name type="common">American cockroach</name>
    <name type="synonym">Blatta americana</name>
    <dbReference type="NCBI Taxonomy" id="6978"/>
    <lineage>
        <taxon>Eukaryota</taxon>
        <taxon>Metazoa</taxon>
        <taxon>Ecdysozoa</taxon>
        <taxon>Arthropoda</taxon>
        <taxon>Hexapoda</taxon>
        <taxon>Insecta</taxon>
        <taxon>Pterygota</taxon>
        <taxon>Neoptera</taxon>
        <taxon>Polyneoptera</taxon>
        <taxon>Dictyoptera</taxon>
        <taxon>Blattodea</taxon>
        <taxon>Blattoidea</taxon>
        <taxon>Blattidae</taxon>
        <taxon>Blattinae</taxon>
        <taxon>Periplaneta</taxon>
    </lineage>
</organism>
<dbReference type="EMBL" id="JAJSOF020000015">
    <property type="protein sequence ID" value="KAJ4441629.1"/>
    <property type="molecule type" value="Genomic_DNA"/>
</dbReference>
<keyword evidence="2" id="KW-0812">Transmembrane</keyword>
<sequence>MAGLCEGSNESAGSLKAIYKFSAICDMEPSLGEFGVYDFVISNAGSGVMCSLVTRKKPVNIYLPLVLWLLVLLAIWFLYGLVSTIVIKWFKHKKNQTASASDTQQSSNRQRLKSLDTFRG</sequence>
<gene>
    <name evidence="3" type="ORF">ANN_11487</name>
</gene>